<dbReference type="CDD" id="cd06222">
    <property type="entry name" value="RNase_H_like"/>
    <property type="match status" value="1"/>
</dbReference>
<dbReference type="AlphaFoldDB" id="A0A2G5CRT9"/>
<dbReference type="Gene3D" id="3.30.420.10">
    <property type="entry name" value="Ribonuclease H-like superfamily/Ribonuclease H"/>
    <property type="match status" value="1"/>
</dbReference>
<dbReference type="GO" id="GO:0003676">
    <property type="term" value="F:nucleic acid binding"/>
    <property type="evidence" value="ECO:0007669"/>
    <property type="project" value="InterPro"/>
</dbReference>
<feature type="domain" description="RNase H type-1" evidence="1">
    <location>
        <begin position="2"/>
        <end position="91"/>
    </location>
</feature>
<dbReference type="InParanoid" id="A0A2G5CRT9"/>
<accession>A0A2G5CRT9</accession>
<dbReference type="PANTHER" id="PTHR47723">
    <property type="entry name" value="OS05G0353850 PROTEIN"/>
    <property type="match status" value="1"/>
</dbReference>
<keyword evidence="3" id="KW-1185">Reference proteome</keyword>
<evidence type="ECO:0000313" key="2">
    <source>
        <dbReference type="EMBL" id="PIA33996.1"/>
    </source>
</evidence>
<dbReference type="InterPro" id="IPR002156">
    <property type="entry name" value="RNaseH_domain"/>
</dbReference>
<dbReference type="InterPro" id="IPR053151">
    <property type="entry name" value="RNase_H-like"/>
</dbReference>
<dbReference type="GO" id="GO:0004523">
    <property type="term" value="F:RNA-DNA hybrid ribonuclease activity"/>
    <property type="evidence" value="ECO:0007669"/>
    <property type="project" value="InterPro"/>
</dbReference>
<sequence>MDSACKVNPGIAGVGAIYRNHKGEVLGALVRNIGYSTSFMEECSAVVAGAEMSIKRGWLKVWMKVDSTSVAHTFGRRQVLWELQTRWQNVSQTFERYDCLFISPLYVF</sequence>
<dbReference type="InterPro" id="IPR012337">
    <property type="entry name" value="RNaseH-like_sf"/>
</dbReference>
<dbReference type="InterPro" id="IPR036397">
    <property type="entry name" value="RNaseH_sf"/>
</dbReference>
<evidence type="ECO:0000259" key="1">
    <source>
        <dbReference type="Pfam" id="PF13456"/>
    </source>
</evidence>
<reference evidence="2 3" key="1">
    <citation type="submission" date="2017-09" db="EMBL/GenBank/DDBJ databases">
        <title>WGS assembly of Aquilegia coerulea Goldsmith.</title>
        <authorList>
            <person name="Hodges S."/>
            <person name="Kramer E."/>
            <person name="Nordborg M."/>
            <person name="Tomkins J."/>
            <person name="Borevitz J."/>
            <person name="Derieg N."/>
            <person name="Yan J."/>
            <person name="Mihaltcheva S."/>
            <person name="Hayes R.D."/>
            <person name="Rokhsar D."/>
        </authorList>
    </citation>
    <scope>NUCLEOTIDE SEQUENCE [LARGE SCALE GENOMIC DNA]</scope>
    <source>
        <strain evidence="3">cv. Goldsmith</strain>
    </source>
</reference>
<evidence type="ECO:0000313" key="3">
    <source>
        <dbReference type="Proteomes" id="UP000230069"/>
    </source>
</evidence>
<dbReference type="Pfam" id="PF13456">
    <property type="entry name" value="RVT_3"/>
    <property type="match status" value="1"/>
</dbReference>
<dbReference type="SUPFAM" id="SSF53098">
    <property type="entry name" value="Ribonuclease H-like"/>
    <property type="match status" value="1"/>
</dbReference>
<dbReference type="EMBL" id="KZ305056">
    <property type="protein sequence ID" value="PIA33996.1"/>
    <property type="molecule type" value="Genomic_DNA"/>
</dbReference>
<dbReference type="Proteomes" id="UP000230069">
    <property type="component" value="Unassembled WGS sequence"/>
</dbReference>
<organism evidence="2 3">
    <name type="scientific">Aquilegia coerulea</name>
    <name type="common">Rocky mountain columbine</name>
    <dbReference type="NCBI Taxonomy" id="218851"/>
    <lineage>
        <taxon>Eukaryota</taxon>
        <taxon>Viridiplantae</taxon>
        <taxon>Streptophyta</taxon>
        <taxon>Embryophyta</taxon>
        <taxon>Tracheophyta</taxon>
        <taxon>Spermatophyta</taxon>
        <taxon>Magnoliopsida</taxon>
        <taxon>Ranunculales</taxon>
        <taxon>Ranunculaceae</taxon>
        <taxon>Thalictroideae</taxon>
        <taxon>Aquilegia</taxon>
    </lineage>
</organism>
<proteinExistence type="predicted"/>
<dbReference type="InterPro" id="IPR044730">
    <property type="entry name" value="RNase_H-like_dom_plant"/>
</dbReference>
<gene>
    <name evidence="2" type="ORF">AQUCO_03900108v1</name>
</gene>
<dbReference type="PANTHER" id="PTHR47723:SF23">
    <property type="entry name" value="REVERSE TRANSCRIPTASE-LIKE PROTEIN"/>
    <property type="match status" value="1"/>
</dbReference>
<protein>
    <recommendedName>
        <fullName evidence="1">RNase H type-1 domain-containing protein</fullName>
    </recommendedName>
</protein>
<dbReference type="OrthoDB" id="1752183at2759"/>
<name>A0A2G5CRT9_AQUCA</name>